<evidence type="ECO:0008006" key="5">
    <source>
        <dbReference type="Google" id="ProtNLM"/>
    </source>
</evidence>
<comment type="similarity">
    <text evidence="1">Belongs to the HEBP family.</text>
</comment>
<dbReference type="Gene3D" id="3.20.80.10">
    <property type="entry name" value="Regulatory factor, effector binding domain"/>
    <property type="match status" value="1"/>
</dbReference>
<dbReference type="EMBL" id="BNCP01000001">
    <property type="protein sequence ID" value="GIL69281.1"/>
    <property type="molecule type" value="Genomic_DNA"/>
</dbReference>
<proteinExistence type="inferred from homology"/>
<dbReference type="Proteomes" id="UP000747110">
    <property type="component" value="Unassembled WGS sequence"/>
</dbReference>
<dbReference type="Proteomes" id="UP000722791">
    <property type="component" value="Unassembled WGS sequence"/>
</dbReference>
<dbReference type="InterPro" id="IPR006917">
    <property type="entry name" value="SOUL_heme-bd"/>
</dbReference>
<keyword evidence="4" id="KW-1185">Reference proteome</keyword>
<evidence type="ECO:0000256" key="1">
    <source>
        <dbReference type="ARBA" id="ARBA00009817"/>
    </source>
</evidence>
<dbReference type="AlphaFoldDB" id="A0A8J4C0V8"/>
<gene>
    <name evidence="2" type="ORF">Vretifemale_229</name>
    <name evidence="3" type="ORF">Vretimale_12602</name>
</gene>
<organism evidence="2 4">
    <name type="scientific">Volvox reticuliferus</name>
    <dbReference type="NCBI Taxonomy" id="1737510"/>
    <lineage>
        <taxon>Eukaryota</taxon>
        <taxon>Viridiplantae</taxon>
        <taxon>Chlorophyta</taxon>
        <taxon>core chlorophytes</taxon>
        <taxon>Chlorophyceae</taxon>
        <taxon>CS clade</taxon>
        <taxon>Chlamydomonadales</taxon>
        <taxon>Volvocaceae</taxon>
        <taxon>Volvox</taxon>
    </lineage>
</organism>
<accession>A0A8J4C0V8</accession>
<dbReference type="PANTHER" id="PTHR11220:SF58">
    <property type="entry name" value="SOUL HEME-BINDING FAMILY PROTEIN"/>
    <property type="match status" value="1"/>
</dbReference>
<comment type="caution">
    <text evidence="2">The sequence shown here is derived from an EMBL/GenBank/DDBJ whole genome shotgun (WGS) entry which is preliminary data.</text>
</comment>
<evidence type="ECO:0000313" key="3">
    <source>
        <dbReference type="EMBL" id="GIM08578.1"/>
    </source>
</evidence>
<sequence length="256" mass="28503">MHIHHKVNVMGTGRSSGQQLKFYLGQKCSRTTQCRSFLDDVTKIFGRKNDEGTIGQQRSTVDVSLIGSEKGRPFFPPYNVVSKTSEYSLRLYNVFPVVEMEYQRREEGYAALGSYIDGKNSEGICFAYTQPVVMSYYPDGRKVMQMFVCPRQVVGSTREPQQDASAALAATLLPEPLDPAVRVNVSGGELVAVLQFEGYITPVSAEAVRQRLVTCLQRDGIRLSEADTAGRFRCAQYGAVYQLGGRLNEMMLQVNV</sequence>
<evidence type="ECO:0000313" key="2">
    <source>
        <dbReference type="EMBL" id="GIL69281.1"/>
    </source>
</evidence>
<protein>
    <recommendedName>
        <fullName evidence="5">SOUL heme-binding protein</fullName>
    </recommendedName>
</protein>
<dbReference type="EMBL" id="BNCQ01000028">
    <property type="protein sequence ID" value="GIM08578.1"/>
    <property type="molecule type" value="Genomic_DNA"/>
</dbReference>
<evidence type="ECO:0000313" key="4">
    <source>
        <dbReference type="Proteomes" id="UP000747110"/>
    </source>
</evidence>
<dbReference type="PANTHER" id="PTHR11220">
    <property type="entry name" value="HEME-BINDING PROTEIN-RELATED"/>
    <property type="match status" value="1"/>
</dbReference>
<dbReference type="SUPFAM" id="SSF55136">
    <property type="entry name" value="Probable bacterial effector-binding domain"/>
    <property type="match status" value="1"/>
</dbReference>
<reference evidence="2" key="1">
    <citation type="journal article" date="2021" name="Proc. Natl. Acad. Sci. U.S.A.">
        <title>Three genomes in the algal genus Volvox reveal the fate of a haploid sex-determining region after a transition to homothallism.</title>
        <authorList>
            <person name="Yamamoto K."/>
            <person name="Hamaji T."/>
            <person name="Kawai-Toyooka H."/>
            <person name="Matsuzaki R."/>
            <person name="Takahashi F."/>
            <person name="Nishimura Y."/>
            <person name="Kawachi M."/>
            <person name="Noguchi H."/>
            <person name="Minakuchi Y."/>
            <person name="Umen J.G."/>
            <person name="Toyoda A."/>
            <person name="Nozaki H."/>
        </authorList>
    </citation>
    <scope>NUCLEOTIDE SEQUENCE</scope>
    <source>
        <strain evidence="3">NIES-3785</strain>
        <strain evidence="2">NIES-3786</strain>
    </source>
</reference>
<dbReference type="OrthoDB" id="511660at2759"/>
<dbReference type="Pfam" id="PF04832">
    <property type="entry name" value="SOUL"/>
    <property type="match status" value="1"/>
</dbReference>
<dbReference type="InterPro" id="IPR011256">
    <property type="entry name" value="Reg_factor_effector_dom_sf"/>
</dbReference>
<name>A0A8J4C0V8_9CHLO</name>